<organism evidence="9 10">
    <name type="scientific">Phyllotreta striolata</name>
    <name type="common">Striped flea beetle</name>
    <name type="synonym">Crioceris striolata</name>
    <dbReference type="NCBI Taxonomy" id="444603"/>
    <lineage>
        <taxon>Eukaryota</taxon>
        <taxon>Metazoa</taxon>
        <taxon>Ecdysozoa</taxon>
        <taxon>Arthropoda</taxon>
        <taxon>Hexapoda</taxon>
        <taxon>Insecta</taxon>
        <taxon>Pterygota</taxon>
        <taxon>Neoptera</taxon>
        <taxon>Endopterygota</taxon>
        <taxon>Coleoptera</taxon>
        <taxon>Polyphaga</taxon>
        <taxon>Cucujiformia</taxon>
        <taxon>Chrysomeloidea</taxon>
        <taxon>Chrysomelidae</taxon>
        <taxon>Galerucinae</taxon>
        <taxon>Alticini</taxon>
        <taxon>Phyllotreta</taxon>
    </lineage>
</organism>
<evidence type="ECO:0000256" key="1">
    <source>
        <dbReference type="ARBA" id="ARBA00004409"/>
    </source>
</evidence>
<evidence type="ECO:0000256" key="5">
    <source>
        <dbReference type="ARBA" id="ARBA00023054"/>
    </source>
</evidence>
<dbReference type="PANTHER" id="PTHR13815">
    <property type="entry name" value="GOLGIN-84"/>
    <property type="match status" value="1"/>
</dbReference>
<keyword evidence="2 8" id="KW-0812">Transmembrane</keyword>
<feature type="coiled-coil region" evidence="7">
    <location>
        <begin position="143"/>
        <end position="329"/>
    </location>
</feature>
<keyword evidence="5 7" id="KW-0175">Coiled coil</keyword>
<dbReference type="Proteomes" id="UP001153712">
    <property type="component" value="Chromosome 10"/>
</dbReference>
<evidence type="ECO:0008006" key="11">
    <source>
        <dbReference type="Google" id="ProtNLM"/>
    </source>
</evidence>
<keyword evidence="4" id="KW-0333">Golgi apparatus</keyword>
<dbReference type="EMBL" id="OU900103">
    <property type="protein sequence ID" value="CAG9855088.1"/>
    <property type="molecule type" value="Genomic_DNA"/>
</dbReference>
<dbReference type="Pfam" id="PF09787">
    <property type="entry name" value="Golgin_A5"/>
    <property type="match status" value="1"/>
</dbReference>
<protein>
    <recommendedName>
        <fullName evidence="11">Golgin-84</fullName>
    </recommendedName>
</protein>
<dbReference type="InterPro" id="IPR019177">
    <property type="entry name" value="Golgin_subfamily_A_member_5"/>
</dbReference>
<evidence type="ECO:0000313" key="10">
    <source>
        <dbReference type="Proteomes" id="UP001153712"/>
    </source>
</evidence>
<feature type="transmembrane region" description="Helical" evidence="8">
    <location>
        <begin position="457"/>
        <end position="478"/>
    </location>
</feature>
<gene>
    <name evidence="9" type="ORF">PHYEVI_LOCUS1548</name>
</gene>
<evidence type="ECO:0000256" key="2">
    <source>
        <dbReference type="ARBA" id="ARBA00022692"/>
    </source>
</evidence>
<evidence type="ECO:0000313" key="9">
    <source>
        <dbReference type="EMBL" id="CAG9855088.1"/>
    </source>
</evidence>
<dbReference type="AlphaFoldDB" id="A0A9N9TH61"/>
<dbReference type="GO" id="GO:0000301">
    <property type="term" value="P:retrograde transport, vesicle recycling within Golgi"/>
    <property type="evidence" value="ECO:0007669"/>
    <property type="project" value="TreeGrafter"/>
</dbReference>
<proteinExistence type="predicted"/>
<feature type="coiled-coil region" evidence="7">
    <location>
        <begin position="367"/>
        <end position="401"/>
    </location>
</feature>
<reference evidence="9" key="1">
    <citation type="submission" date="2022-01" db="EMBL/GenBank/DDBJ databases">
        <authorList>
            <person name="King R."/>
        </authorList>
    </citation>
    <scope>NUCLEOTIDE SEQUENCE</scope>
</reference>
<comment type="subcellular location">
    <subcellularLocation>
        <location evidence="1">Golgi apparatus membrane</location>
        <topology evidence="1">Single-pass type IV membrane protein</topology>
    </subcellularLocation>
</comment>
<evidence type="ECO:0000256" key="4">
    <source>
        <dbReference type="ARBA" id="ARBA00023034"/>
    </source>
</evidence>
<evidence type="ECO:0000256" key="3">
    <source>
        <dbReference type="ARBA" id="ARBA00022989"/>
    </source>
</evidence>
<evidence type="ECO:0000256" key="8">
    <source>
        <dbReference type="SAM" id="Phobius"/>
    </source>
</evidence>
<dbReference type="PANTHER" id="PTHR13815:SF7">
    <property type="entry name" value="GOLGIN SUBFAMILY A MEMBER 5"/>
    <property type="match status" value="1"/>
</dbReference>
<evidence type="ECO:0000256" key="7">
    <source>
        <dbReference type="SAM" id="Coils"/>
    </source>
</evidence>
<dbReference type="GO" id="GO:0007030">
    <property type="term" value="P:Golgi organization"/>
    <property type="evidence" value="ECO:0007669"/>
    <property type="project" value="InterPro"/>
</dbReference>
<dbReference type="GO" id="GO:0031985">
    <property type="term" value="C:Golgi cisterna"/>
    <property type="evidence" value="ECO:0007669"/>
    <property type="project" value="TreeGrafter"/>
</dbReference>
<sequence length="482" mass="54899">MAWLQNLAGRAEDLLNKIDQNAATVLNESSSSSKLVDDEIQVQDLNYVIGTKETESNNKIKISPLNGKISRNSSFNNSPNKDISPAVEKDVTDGSIFEVPNESNGVVIGDESYLEDSVKSSLKSDKMSSSSSVHNSFVLAEETQLLHEKIARLELDNQDLNKQLLNMHHIYSALRNENSNLQFQIERANEQAAEAQLEKDQYLARAQRILQEKEHLLSLNQAATSEDDNIFASYNAELKKELEFHQTKTEELSQKNAQLLKEVQSLQMQHQVIQNGLQATNQSLEQTLNNERKIRAIAEEDYQLKSKELHKTQQDLNNLQGIIKMKNNEICTLQETLKNKSKNVSDEDIESRIKSLTQTLMVKQNNLETITTERNALRLQIEKLENEYKKNLAQMSKSQAKVINIGEPDDSIPVPVFMRVSPFDAGVTRRVKHAYSTLDSVSIRTGIFLRRYPVARVFVFCYMVLLHIWVLIILFLYVPSNH</sequence>
<keyword evidence="10" id="KW-1185">Reference proteome</keyword>
<dbReference type="OrthoDB" id="248903at2759"/>
<accession>A0A9N9TH61</accession>
<evidence type="ECO:0000256" key="6">
    <source>
        <dbReference type="ARBA" id="ARBA00023136"/>
    </source>
</evidence>
<keyword evidence="6 8" id="KW-0472">Membrane</keyword>
<dbReference type="GO" id="GO:0000139">
    <property type="term" value="C:Golgi membrane"/>
    <property type="evidence" value="ECO:0007669"/>
    <property type="project" value="UniProtKB-SubCell"/>
</dbReference>
<keyword evidence="3 8" id="KW-1133">Transmembrane helix</keyword>
<name>A0A9N9TH61_PHYSR</name>